<feature type="non-terminal residue" evidence="2">
    <location>
        <position position="93"/>
    </location>
</feature>
<dbReference type="Pfam" id="PF07714">
    <property type="entry name" value="PK_Tyr_Ser-Thr"/>
    <property type="match status" value="1"/>
</dbReference>
<dbReference type="Gene3D" id="1.10.510.10">
    <property type="entry name" value="Transferase(Phosphotransferase) domain 1"/>
    <property type="match status" value="1"/>
</dbReference>
<protein>
    <submittedName>
        <fullName evidence="2">556_t:CDS:1</fullName>
    </submittedName>
</protein>
<evidence type="ECO:0000259" key="1">
    <source>
        <dbReference type="PROSITE" id="PS50011"/>
    </source>
</evidence>
<organism evidence="2 3">
    <name type="scientific">Racocetra fulgida</name>
    <dbReference type="NCBI Taxonomy" id="60492"/>
    <lineage>
        <taxon>Eukaryota</taxon>
        <taxon>Fungi</taxon>
        <taxon>Fungi incertae sedis</taxon>
        <taxon>Mucoromycota</taxon>
        <taxon>Glomeromycotina</taxon>
        <taxon>Glomeromycetes</taxon>
        <taxon>Diversisporales</taxon>
        <taxon>Gigasporaceae</taxon>
        <taxon>Racocetra</taxon>
    </lineage>
</organism>
<dbReference type="EMBL" id="CAJVPZ010083127">
    <property type="protein sequence ID" value="CAG8809700.1"/>
    <property type="molecule type" value="Genomic_DNA"/>
</dbReference>
<feature type="domain" description="Protein kinase" evidence="1">
    <location>
        <begin position="1"/>
        <end position="93"/>
    </location>
</feature>
<evidence type="ECO:0000313" key="2">
    <source>
        <dbReference type="EMBL" id="CAG8809700.1"/>
    </source>
</evidence>
<gene>
    <name evidence="2" type="ORF">RFULGI_LOCUS18619</name>
</gene>
<dbReference type="AlphaFoldDB" id="A0A9N9K4F0"/>
<accession>A0A9N9K4F0</accession>
<sequence length="93" mass="10767">NFKSLTWKQKIRILRSISDNLDYIHQKYIHRDLHSKNILMFSTEDFIPHAFDLNGNLVMIQAKVGGKLETIEPKISDLGLSSEAKNHDIQKYG</sequence>
<evidence type="ECO:0000313" key="3">
    <source>
        <dbReference type="Proteomes" id="UP000789396"/>
    </source>
</evidence>
<comment type="caution">
    <text evidence="2">The sequence shown here is derived from an EMBL/GenBank/DDBJ whole genome shotgun (WGS) entry which is preliminary data.</text>
</comment>
<dbReference type="Proteomes" id="UP000789396">
    <property type="component" value="Unassembled WGS sequence"/>
</dbReference>
<feature type="non-terminal residue" evidence="2">
    <location>
        <position position="1"/>
    </location>
</feature>
<dbReference type="SUPFAM" id="SSF56112">
    <property type="entry name" value="Protein kinase-like (PK-like)"/>
    <property type="match status" value="1"/>
</dbReference>
<dbReference type="PROSITE" id="PS50011">
    <property type="entry name" value="PROTEIN_KINASE_DOM"/>
    <property type="match status" value="1"/>
</dbReference>
<dbReference type="InterPro" id="IPR011009">
    <property type="entry name" value="Kinase-like_dom_sf"/>
</dbReference>
<proteinExistence type="predicted"/>
<dbReference type="GO" id="GO:0004672">
    <property type="term" value="F:protein kinase activity"/>
    <property type="evidence" value="ECO:0007669"/>
    <property type="project" value="InterPro"/>
</dbReference>
<keyword evidence="3" id="KW-1185">Reference proteome</keyword>
<dbReference type="GO" id="GO:0005524">
    <property type="term" value="F:ATP binding"/>
    <property type="evidence" value="ECO:0007669"/>
    <property type="project" value="InterPro"/>
</dbReference>
<dbReference type="InterPro" id="IPR001245">
    <property type="entry name" value="Ser-Thr/Tyr_kinase_cat_dom"/>
</dbReference>
<name>A0A9N9K4F0_9GLOM</name>
<reference evidence="2" key="1">
    <citation type="submission" date="2021-06" db="EMBL/GenBank/DDBJ databases">
        <authorList>
            <person name="Kallberg Y."/>
            <person name="Tangrot J."/>
            <person name="Rosling A."/>
        </authorList>
    </citation>
    <scope>NUCLEOTIDE SEQUENCE</scope>
    <source>
        <strain evidence="2">IN212</strain>
    </source>
</reference>
<dbReference type="InterPro" id="IPR000719">
    <property type="entry name" value="Prot_kinase_dom"/>
</dbReference>
<dbReference type="OrthoDB" id="283111at2759"/>